<evidence type="ECO:0000256" key="4">
    <source>
        <dbReference type="ARBA" id="ARBA00022833"/>
    </source>
</evidence>
<protein>
    <submittedName>
        <fullName evidence="8">Peptidase M48 Ste24p</fullName>
    </submittedName>
</protein>
<dbReference type="AlphaFoldDB" id="B8HVD3"/>
<gene>
    <name evidence="8" type="ordered locus">Cyan7425_2224</name>
</gene>
<dbReference type="PANTHER" id="PTHR10120">
    <property type="entry name" value="CAAX PRENYL PROTEASE 1"/>
    <property type="match status" value="1"/>
</dbReference>
<dbReference type="KEGG" id="cyn:Cyan7425_2224"/>
<dbReference type="Pfam" id="PF01435">
    <property type="entry name" value="Peptidase_M48"/>
    <property type="match status" value="1"/>
</dbReference>
<reference evidence="8" key="1">
    <citation type="submission" date="2009-01" db="EMBL/GenBank/DDBJ databases">
        <title>Complete sequence of chromosome Cyanothece sp. PCC 7425.</title>
        <authorList>
            <consortium name="US DOE Joint Genome Institute"/>
            <person name="Lucas S."/>
            <person name="Copeland A."/>
            <person name="Lapidus A."/>
            <person name="Glavina del Rio T."/>
            <person name="Dalin E."/>
            <person name="Tice H."/>
            <person name="Bruce D."/>
            <person name="Goodwin L."/>
            <person name="Pitluck S."/>
            <person name="Sims D."/>
            <person name="Meineke L."/>
            <person name="Brettin T."/>
            <person name="Detter J.C."/>
            <person name="Han C."/>
            <person name="Larimer F."/>
            <person name="Land M."/>
            <person name="Hauser L."/>
            <person name="Kyrpides N."/>
            <person name="Ovchinnikova G."/>
            <person name="Liberton M."/>
            <person name="Stoeckel J."/>
            <person name="Banerjee A."/>
            <person name="Singh A."/>
            <person name="Page L."/>
            <person name="Sato H."/>
            <person name="Zhao L."/>
            <person name="Sherman L."/>
            <person name="Pakrasi H."/>
            <person name="Richardson P."/>
        </authorList>
    </citation>
    <scope>NUCLEOTIDE SEQUENCE</scope>
    <source>
        <strain evidence="8">PCC 7425</strain>
    </source>
</reference>
<dbReference type="FunFam" id="3.30.2010.10:FF:000007">
    <property type="entry name" value="Peptidase M48 family protein"/>
    <property type="match status" value="1"/>
</dbReference>
<dbReference type="MEROPS" id="M48.021"/>
<dbReference type="eggNOG" id="COG0501">
    <property type="taxonomic scope" value="Bacteria"/>
</dbReference>
<keyword evidence="5 6" id="KW-0482">Metalloprotease</keyword>
<dbReference type="STRING" id="395961.Cyan7425_2224"/>
<evidence type="ECO:0000313" key="8">
    <source>
        <dbReference type="EMBL" id="ACL44585.1"/>
    </source>
</evidence>
<keyword evidence="3 6" id="KW-0378">Hydrolase</keyword>
<evidence type="ECO:0000256" key="2">
    <source>
        <dbReference type="ARBA" id="ARBA00022723"/>
    </source>
</evidence>
<dbReference type="GO" id="GO:0046872">
    <property type="term" value="F:metal ion binding"/>
    <property type="evidence" value="ECO:0007669"/>
    <property type="project" value="UniProtKB-KW"/>
</dbReference>
<comment type="cofactor">
    <cofactor evidence="6">
        <name>Zn(2+)</name>
        <dbReference type="ChEBI" id="CHEBI:29105"/>
    </cofactor>
    <text evidence="6">Binds 1 zinc ion per subunit.</text>
</comment>
<evidence type="ECO:0000256" key="6">
    <source>
        <dbReference type="RuleBase" id="RU003983"/>
    </source>
</evidence>
<evidence type="ECO:0000256" key="1">
    <source>
        <dbReference type="ARBA" id="ARBA00022670"/>
    </source>
</evidence>
<organism evidence="8">
    <name type="scientific">Cyanothece sp. (strain PCC 7425 / ATCC 29141)</name>
    <dbReference type="NCBI Taxonomy" id="395961"/>
    <lineage>
        <taxon>Bacteria</taxon>
        <taxon>Bacillati</taxon>
        <taxon>Cyanobacteriota</taxon>
        <taxon>Cyanophyceae</taxon>
        <taxon>Gomontiellales</taxon>
        <taxon>Cyanothecaceae</taxon>
        <taxon>Cyanothece</taxon>
    </lineage>
</organism>
<evidence type="ECO:0000256" key="5">
    <source>
        <dbReference type="ARBA" id="ARBA00023049"/>
    </source>
</evidence>
<comment type="similarity">
    <text evidence="6">Belongs to the peptidase M48 family.</text>
</comment>
<dbReference type="HOGENOM" id="CLU_052979_1_0_3"/>
<proteinExistence type="inferred from homology"/>
<dbReference type="EMBL" id="CP001344">
    <property type="protein sequence ID" value="ACL44585.1"/>
    <property type="molecule type" value="Genomic_DNA"/>
</dbReference>
<evidence type="ECO:0000259" key="7">
    <source>
        <dbReference type="Pfam" id="PF01435"/>
    </source>
</evidence>
<dbReference type="Gene3D" id="3.30.2010.10">
    <property type="entry name" value="Metalloproteases ('zincins'), catalytic domain"/>
    <property type="match status" value="1"/>
</dbReference>
<sequence>MGSDSLSSWLCFTPMSVRIPLVGLKANQFRHPLDLEATNALKQLPGMELLIRNLLGPMAEQFFYLDNIGSSVLVGENQLPHLHHLLTEACRILDLDIPQLYVRQHPAPNAYTFAMRGKQPFIVVHTSLLELLEPEEVQAVLAHELGHLKCEHGVYLTLANLLVLAIAQLPNLGAWIAQGLQAQILTWLQCAEFSCDRAALLVSQNPLVIASVLMKLAGGSPSLVGKLNVEAFLAQARAYDQCNSQLGELLKQVQAAQLTHPLPVLRAREIDRWADSRAYYDLLKDYALRYNGKMQFAGEWRNR</sequence>
<keyword evidence="2" id="KW-0479">Metal-binding</keyword>
<keyword evidence="4 6" id="KW-0862">Zinc</keyword>
<dbReference type="GO" id="GO:0006508">
    <property type="term" value="P:proteolysis"/>
    <property type="evidence" value="ECO:0007669"/>
    <property type="project" value="UniProtKB-KW"/>
</dbReference>
<name>B8HVD3_CYAP4</name>
<feature type="domain" description="Peptidase M48" evidence="7">
    <location>
        <begin position="81"/>
        <end position="273"/>
    </location>
</feature>
<accession>B8HVD3</accession>
<keyword evidence="1 6" id="KW-0645">Protease</keyword>
<dbReference type="InterPro" id="IPR001915">
    <property type="entry name" value="Peptidase_M48"/>
</dbReference>
<evidence type="ECO:0000256" key="3">
    <source>
        <dbReference type="ARBA" id="ARBA00022801"/>
    </source>
</evidence>
<dbReference type="CDD" id="cd07325">
    <property type="entry name" value="M48_Ste24p_like"/>
    <property type="match status" value="1"/>
</dbReference>
<dbReference type="GO" id="GO:0004222">
    <property type="term" value="F:metalloendopeptidase activity"/>
    <property type="evidence" value="ECO:0007669"/>
    <property type="project" value="InterPro"/>
</dbReference>